<dbReference type="Proteomes" id="UP000653578">
    <property type="component" value="Unassembled WGS sequence"/>
</dbReference>
<dbReference type="EMBL" id="WHNY01000063">
    <property type="protein sequence ID" value="NOU66504.1"/>
    <property type="molecule type" value="Genomic_DNA"/>
</dbReference>
<dbReference type="Pfam" id="PF10754">
    <property type="entry name" value="DUF2569"/>
    <property type="match status" value="1"/>
</dbReference>
<keyword evidence="1" id="KW-1133">Transmembrane helix</keyword>
<evidence type="ECO:0000313" key="2">
    <source>
        <dbReference type="EMBL" id="NOU66504.1"/>
    </source>
</evidence>
<dbReference type="InterPro" id="IPR019690">
    <property type="entry name" value="DUF2569"/>
</dbReference>
<feature type="transmembrane region" description="Helical" evidence="1">
    <location>
        <begin position="45"/>
        <end position="61"/>
    </location>
</feature>
<organism evidence="2 3">
    <name type="scientific">Paenibacillus plantarum</name>
    <dbReference type="NCBI Taxonomy" id="2654975"/>
    <lineage>
        <taxon>Bacteria</taxon>
        <taxon>Bacillati</taxon>
        <taxon>Bacillota</taxon>
        <taxon>Bacilli</taxon>
        <taxon>Bacillales</taxon>
        <taxon>Paenibacillaceae</taxon>
        <taxon>Paenibacillus</taxon>
    </lineage>
</organism>
<protein>
    <submittedName>
        <fullName evidence="2">DUF2569 family protein</fullName>
    </submittedName>
</protein>
<keyword evidence="1" id="KW-0812">Transmembrane</keyword>
<proteinExistence type="predicted"/>
<sequence>MRRVRTLAILFYLVSFGFNVIYYFISNSIAELATPEFMNEQGRNIVKSLITCLIWIPYFINSKRVKYTFVN</sequence>
<evidence type="ECO:0000256" key="1">
    <source>
        <dbReference type="SAM" id="Phobius"/>
    </source>
</evidence>
<name>A0ABX1XDV8_9BACL</name>
<accession>A0ABX1XDV8</accession>
<dbReference type="RefSeq" id="WP_171632917.1">
    <property type="nucleotide sequence ID" value="NZ_WHNY01000063.1"/>
</dbReference>
<reference evidence="2 3" key="1">
    <citation type="submission" date="2019-10" db="EMBL/GenBank/DDBJ databases">
        <title>Description of Paenibacillus humi sp. nov.</title>
        <authorList>
            <person name="Carlier A."/>
            <person name="Qi S."/>
        </authorList>
    </citation>
    <scope>NUCLEOTIDE SEQUENCE [LARGE SCALE GENOMIC DNA]</scope>
    <source>
        <strain evidence="2 3">LMG 31461</strain>
    </source>
</reference>
<gene>
    <name evidence="2" type="ORF">GC096_20900</name>
</gene>
<feature type="transmembrane region" description="Helical" evidence="1">
    <location>
        <begin position="7"/>
        <end position="25"/>
    </location>
</feature>
<keyword evidence="1" id="KW-0472">Membrane</keyword>
<keyword evidence="3" id="KW-1185">Reference proteome</keyword>
<comment type="caution">
    <text evidence="2">The sequence shown here is derived from an EMBL/GenBank/DDBJ whole genome shotgun (WGS) entry which is preliminary data.</text>
</comment>
<evidence type="ECO:0000313" key="3">
    <source>
        <dbReference type="Proteomes" id="UP000653578"/>
    </source>
</evidence>